<dbReference type="InterPro" id="IPR052395">
    <property type="entry name" value="ET_Ferredoxin"/>
</dbReference>
<feature type="domain" description="4Fe-4S ferredoxin-type" evidence="2">
    <location>
        <begin position="1"/>
        <end position="29"/>
    </location>
</feature>
<dbReference type="EMBL" id="AZSI01000044">
    <property type="protein sequence ID" value="KEY62503.1"/>
    <property type="molecule type" value="Genomic_DNA"/>
</dbReference>
<dbReference type="PROSITE" id="PS51379">
    <property type="entry name" value="4FE4S_FER_2"/>
    <property type="match status" value="1"/>
</dbReference>
<reference evidence="3 4" key="1">
    <citation type="submission" date="2014-06" db="EMBL/GenBank/DDBJ databases">
        <title>Draft genome sequence of the putrescine producing strain Lactococcus lactis subsp cremoris GE214.</title>
        <authorList>
            <person name="Ladero V."/>
            <person name="Linares D.M."/>
            <person name="del Rio B."/>
            <person name="Mayo B."/>
            <person name="Martin M.C."/>
            <person name="Fernandez M."/>
            <person name="Alvarez M.A."/>
        </authorList>
    </citation>
    <scope>NUCLEOTIDE SEQUENCE [LARGE SCALE GENOMIC DNA]</scope>
    <source>
        <strain evidence="3 4">GE214</strain>
    </source>
</reference>
<organism evidence="3 4">
    <name type="scientific">Lactococcus cremoris subsp. cremoris GE214</name>
    <dbReference type="NCBI Taxonomy" id="1415168"/>
    <lineage>
        <taxon>Bacteria</taxon>
        <taxon>Bacillati</taxon>
        <taxon>Bacillota</taxon>
        <taxon>Bacilli</taxon>
        <taxon>Lactobacillales</taxon>
        <taxon>Streptococcaceae</taxon>
        <taxon>Lactococcus</taxon>
        <taxon>Lactococcus cremoris subsp. cremoris</taxon>
    </lineage>
</organism>
<comment type="cofactor">
    <cofactor evidence="1">
        <name>[4Fe-4S] cluster</name>
        <dbReference type="ChEBI" id="CHEBI:49883"/>
    </cofactor>
</comment>
<dbReference type="PANTHER" id="PTHR39163:SF1">
    <property type="entry name" value="FERREDOXIN"/>
    <property type="match status" value="1"/>
</dbReference>
<dbReference type="InterPro" id="IPR017896">
    <property type="entry name" value="4Fe4S_Fe-S-bd"/>
</dbReference>
<evidence type="ECO:0000256" key="1">
    <source>
        <dbReference type="ARBA" id="ARBA00001966"/>
    </source>
</evidence>
<dbReference type="PANTHER" id="PTHR39163">
    <property type="entry name" value="FERREDOXIN"/>
    <property type="match status" value="1"/>
</dbReference>
<evidence type="ECO:0000259" key="2">
    <source>
        <dbReference type="PROSITE" id="PS51379"/>
    </source>
</evidence>
<dbReference type="RefSeq" id="WP_042748266.1">
    <property type="nucleotide sequence ID" value="NZ_AZSI01000044.1"/>
</dbReference>
<accession>A0A084AB24</accession>
<dbReference type="Proteomes" id="UP000028401">
    <property type="component" value="Unassembled WGS sequence"/>
</dbReference>
<name>A0A084AB24_LACLC</name>
<gene>
    <name evidence="3" type="ORF">U725_01341</name>
</gene>
<protein>
    <submittedName>
        <fullName evidence="3">Ferredoxin</fullName>
    </submittedName>
</protein>
<sequence>MKIKIIPDKCIACGLCNLHAPETFDYYDNGIVKFYDTDEVQKELSETSSLLLAVKSCPTGVLKISRD</sequence>
<dbReference type="Pfam" id="PF13370">
    <property type="entry name" value="Fer4_13"/>
    <property type="match status" value="1"/>
</dbReference>
<evidence type="ECO:0000313" key="4">
    <source>
        <dbReference type="Proteomes" id="UP000028401"/>
    </source>
</evidence>
<dbReference type="PATRIC" id="fig|1415168.3.peg.1408"/>
<proteinExistence type="predicted"/>
<dbReference type="Gene3D" id="3.30.70.20">
    <property type="match status" value="1"/>
</dbReference>
<evidence type="ECO:0000313" key="3">
    <source>
        <dbReference type="EMBL" id="KEY62503.1"/>
    </source>
</evidence>
<comment type="caution">
    <text evidence="3">The sequence shown here is derived from an EMBL/GenBank/DDBJ whole genome shotgun (WGS) entry which is preliminary data.</text>
</comment>
<dbReference type="AlphaFoldDB" id="A0A084AB24"/>
<dbReference type="SUPFAM" id="SSF54862">
    <property type="entry name" value="4Fe-4S ferredoxins"/>
    <property type="match status" value="1"/>
</dbReference>